<protein>
    <recommendedName>
        <fullName evidence="2">HIT-type domain-containing protein</fullName>
    </recommendedName>
</protein>
<dbReference type="VEuPathDB" id="FungiDB:AMAG_02544"/>
<evidence type="ECO:0000313" key="3">
    <source>
        <dbReference type="EMBL" id="KNE56768.1"/>
    </source>
</evidence>
<feature type="domain" description="HIT-type" evidence="2">
    <location>
        <begin position="12"/>
        <end position="45"/>
    </location>
</feature>
<evidence type="ECO:0000259" key="2">
    <source>
        <dbReference type="PROSITE" id="PS51083"/>
    </source>
</evidence>
<dbReference type="InterPro" id="IPR039646">
    <property type="entry name" value="ZNHIT2"/>
</dbReference>
<dbReference type="PANTHER" id="PTHR15555">
    <property type="entry name" value="ZINC FINGER HIT DOMAIN CONTAINING PROTEIN 2 PROTEIN FON -RELATED"/>
    <property type="match status" value="1"/>
</dbReference>
<dbReference type="Pfam" id="PF04438">
    <property type="entry name" value="zf-HIT"/>
    <property type="match status" value="1"/>
</dbReference>
<keyword evidence="1" id="KW-0863">Zinc-finger</keyword>
<keyword evidence="1" id="KW-0862">Zinc</keyword>
<name>A0A0L0S2K0_ALLM3</name>
<sequence length="351" mass="38825">MNASTVLESLPCAFCNDNQSKYRCPRCDAPYCSLACYRTESHRLCVTGFHQAAIKESLTTLKVDDKDRQTMATILHRVAASKQNNSEHGEGDVSDNNDLAQRLEGINLDTATVDEILAHMTAAERARFEASAQVTMTELAASWSPWWCDDEPSTTWPDLPADLAVLPEHQPRNRNLMFNLVEVLVGYATIARMTCGDLGLDGSGPDVGVATAVWDVSRVLGTQDAFSWASVDDVVEHTIHVAQQHTEYFASPDRIPTLFEDFLYLLRTPGDPPALRALAQLQRLFAALQQCTTAAKSVRKRAMLTARKLQFYQQYLAWIVSTDDGLGMLAVLRATVKASITLPMTACGQRR</sequence>
<dbReference type="EMBL" id="GG745330">
    <property type="protein sequence ID" value="KNE56768.1"/>
    <property type="molecule type" value="Genomic_DNA"/>
</dbReference>
<dbReference type="PANTHER" id="PTHR15555:SF0">
    <property type="entry name" value="ZINC FINGER HIT DOMAIN-CONTAINING PROTEIN 2"/>
    <property type="match status" value="1"/>
</dbReference>
<organism evidence="3 4">
    <name type="scientific">Allomyces macrogynus (strain ATCC 38327)</name>
    <name type="common">Allomyces javanicus var. macrogynus</name>
    <dbReference type="NCBI Taxonomy" id="578462"/>
    <lineage>
        <taxon>Eukaryota</taxon>
        <taxon>Fungi</taxon>
        <taxon>Fungi incertae sedis</taxon>
        <taxon>Blastocladiomycota</taxon>
        <taxon>Blastocladiomycetes</taxon>
        <taxon>Blastocladiales</taxon>
        <taxon>Blastocladiaceae</taxon>
        <taxon>Allomyces</taxon>
    </lineage>
</organism>
<reference evidence="3 4" key="1">
    <citation type="submission" date="2009-11" db="EMBL/GenBank/DDBJ databases">
        <title>Annotation of Allomyces macrogynus ATCC 38327.</title>
        <authorList>
            <consortium name="The Broad Institute Genome Sequencing Platform"/>
            <person name="Russ C."/>
            <person name="Cuomo C."/>
            <person name="Burger G."/>
            <person name="Gray M.W."/>
            <person name="Holland P.W.H."/>
            <person name="King N."/>
            <person name="Lang F.B.F."/>
            <person name="Roger A.J."/>
            <person name="Ruiz-Trillo I."/>
            <person name="Young S.K."/>
            <person name="Zeng Q."/>
            <person name="Gargeya S."/>
            <person name="Fitzgerald M."/>
            <person name="Haas B."/>
            <person name="Abouelleil A."/>
            <person name="Alvarado L."/>
            <person name="Arachchi H.M."/>
            <person name="Berlin A."/>
            <person name="Chapman S.B."/>
            <person name="Gearin G."/>
            <person name="Goldberg J."/>
            <person name="Griggs A."/>
            <person name="Gujja S."/>
            <person name="Hansen M."/>
            <person name="Heiman D."/>
            <person name="Howarth C."/>
            <person name="Larimer J."/>
            <person name="Lui A."/>
            <person name="MacDonald P.J.P."/>
            <person name="McCowen C."/>
            <person name="Montmayeur A."/>
            <person name="Murphy C."/>
            <person name="Neiman D."/>
            <person name="Pearson M."/>
            <person name="Priest M."/>
            <person name="Roberts A."/>
            <person name="Saif S."/>
            <person name="Shea T."/>
            <person name="Sisk P."/>
            <person name="Stolte C."/>
            <person name="Sykes S."/>
            <person name="Wortman J."/>
            <person name="Nusbaum C."/>
            <person name="Birren B."/>
        </authorList>
    </citation>
    <scope>NUCLEOTIDE SEQUENCE [LARGE SCALE GENOMIC DNA]</scope>
    <source>
        <strain evidence="3 4">ATCC 38327</strain>
    </source>
</reference>
<dbReference type="GO" id="GO:0008270">
    <property type="term" value="F:zinc ion binding"/>
    <property type="evidence" value="ECO:0007669"/>
    <property type="project" value="UniProtKB-UniRule"/>
</dbReference>
<dbReference type="eggNOG" id="KOG4317">
    <property type="taxonomic scope" value="Eukaryota"/>
</dbReference>
<keyword evidence="4" id="KW-1185">Reference proteome</keyword>
<dbReference type="OrthoDB" id="18412at2759"/>
<keyword evidence="1" id="KW-0479">Metal-binding</keyword>
<dbReference type="PROSITE" id="PS51083">
    <property type="entry name" value="ZF_HIT"/>
    <property type="match status" value="1"/>
</dbReference>
<accession>A0A0L0S2K0</accession>
<dbReference type="InterPro" id="IPR007529">
    <property type="entry name" value="Znf_HIT"/>
</dbReference>
<dbReference type="CDD" id="cd23024">
    <property type="entry name" value="zf-HIT_ZNHIT2-3"/>
    <property type="match status" value="1"/>
</dbReference>
<reference evidence="4" key="2">
    <citation type="submission" date="2009-11" db="EMBL/GenBank/DDBJ databases">
        <title>The Genome Sequence of Allomyces macrogynus strain ATCC 38327.</title>
        <authorList>
            <consortium name="The Broad Institute Genome Sequencing Platform"/>
            <person name="Russ C."/>
            <person name="Cuomo C."/>
            <person name="Shea T."/>
            <person name="Young S.K."/>
            <person name="Zeng Q."/>
            <person name="Koehrsen M."/>
            <person name="Haas B."/>
            <person name="Borodovsky M."/>
            <person name="Guigo R."/>
            <person name="Alvarado L."/>
            <person name="Berlin A."/>
            <person name="Borenstein D."/>
            <person name="Chen Z."/>
            <person name="Engels R."/>
            <person name="Freedman E."/>
            <person name="Gellesch M."/>
            <person name="Goldberg J."/>
            <person name="Griggs A."/>
            <person name="Gujja S."/>
            <person name="Heiman D."/>
            <person name="Hepburn T."/>
            <person name="Howarth C."/>
            <person name="Jen D."/>
            <person name="Larson L."/>
            <person name="Lewis B."/>
            <person name="Mehta T."/>
            <person name="Park D."/>
            <person name="Pearson M."/>
            <person name="Roberts A."/>
            <person name="Saif S."/>
            <person name="Shenoy N."/>
            <person name="Sisk P."/>
            <person name="Stolte C."/>
            <person name="Sykes S."/>
            <person name="Walk T."/>
            <person name="White J."/>
            <person name="Yandava C."/>
            <person name="Burger G."/>
            <person name="Gray M.W."/>
            <person name="Holland P.W.H."/>
            <person name="King N."/>
            <person name="Lang F.B.F."/>
            <person name="Roger A.J."/>
            <person name="Ruiz-Trillo I."/>
            <person name="Lander E."/>
            <person name="Nusbaum C."/>
        </authorList>
    </citation>
    <scope>NUCLEOTIDE SEQUENCE [LARGE SCALE GENOMIC DNA]</scope>
    <source>
        <strain evidence="4">ATCC 38327</strain>
    </source>
</reference>
<dbReference type="AlphaFoldDB" id="A0A0L0S2K0"/>
<dbReference type="STRING" id="578462.A0A0L0S2K0"/>
<dbReference type="Proteomes" id="UP000054350">
    <property type="component" value="Unassembled WGS sequence"/>
</dbReference>
<proteinExistence type="predicted"/>
<dbReference type="Gene3D" id="3.30.60.190">
    <property type="match status" value="1"/>
</dbReference>
<gene>
    <name evidence="3" type="ORF">AMAG_02544</name>
</gene>
<evidence type="ECO:0000313" key="4">
    <source>
        <dbReference type="Proteomes" id="UP000054350"/>
    </source>
</evidence>
<dbReference type="SUPFAM" id="SSF144232">
    <property type="entry name" value="HIT/MYND zinc finger-like"/>
    <property type="match status" value="1"/>
</dbReference>
<evidence type="ECO:0000256" key="1">
    <source>
        <dbReference type="PROSITE-ProRule" id="PRU00453"/>
    </source>
</evidence>